<proteinExistence type="predicted"/>
<evidence type="ECO:0000313" key="3">
    <source>
        <dbReference type="EMBL" id="TQE44406.1"/>
    </source>
</evidence>
<organism evidence="3 4">
    <name type="scientific">Corynebacterium phoceense</name>
    <dbReference type="NCBI Taxonomy" id="1686286"/>
    <lineage>
        <taxon>Bacteria</taxon>
        <taxon>Bacillati</taxon>
        <taxon>Actinomycetota</taxon>
        <taxon>Actinomycetes</taxon>
        <taxon>Mycobacteriales</taxon>
        <taxon>Corynebacteriaceae</taxon>
        <taxon>Corynebacterium</taxon>
    </lineage>
</organism>
<accession>A0A540R9J8</accession>
<keyword evidence="2" id="KW-0732">Signal</keyword>
<evidence type="ECO:0000256" key="2">
    <source>
        <dbReference type="SAM" id="SignalP"/>
    </source>
</evidence>
<gene>
    <name evidence="3" type="ORF">EJK80_02160</name>
</gene>
<keyword evidence="1" id="KW-0812">Transmembrane</keyword>
<feature type="signal peptide" evidence="2">
    <location>
        <begin position="1"/>
        <end position="25"/>
    </location>
</feature>
<comment type="caution">
    <text evidence="3">The sequence shown here is derived from an EMBL/GenBank/DDBJ whole genome shotgun (WGS) entry which is preliminary data.</text>
</comment>
<sequence>MHYSSRFVAVATATALALTVPTATADDSSENSSNATGTLGILSAGGTLIGVMLSSVSRQSACMQGNQDACGSSLLELSSAGMPLSSAAIKPAVEGIVAARAQLEKLSSSFPR</sequence>
<evidence type="ECO:0000256" key="1">
    <source>
        <dbReference type="SAM" id="Phobius"/>
    </source>
</evidence>
<dbReference type="AlphaFoldDB" id="A0A540R9J8"/>
<evidence type="ECO:0000313" key="4">
    <source>
        <dbReference type="Proteomes" id="UP000318080"/>
    </source>
</evidence>
<keyword evidence="1" id="KW-0472">Membrane</keyword>
<dbReference type="EMBL" id="VHIR01000002">
    <property type="protein sequence ID" value="TQE44406.1"/>
    <property type="molecule type" value="Genomic_DNA"/>
</dbReference>
<dbReference type="STRING" id="1686286.GCA_900092335_00424"/>
<dbReference type="Proteomes" id="UP000318080">
    <property type="component" value="Unassembled WGS sequence"/>
</dbReference>
<protein>
    <submittedName>
        <fullName evidence="3">Uncharacterized protein</fullName>
    </submittedName>
</protein>
<keyword evidence="1" id="KW-1133">Transmembrane helix</keyword>
<reference evidence="3 4" key="1">
    <citation type="submission" date="2019-06" db="EMBL/GenBank/DDBJ databases">
        <title>Draft genome of C. phoceense Strain 272.</title>
        <authorList>
            <person name="Pacheco L.G.C."/>
            <person name="Barberis C.M."/>
            <person name="Almuzara M.N."/>
            <person name="Traglia G.M."/>
            <person name="Santos C.S."/>
            <person name="Rocha D.J.P.G."/>
            <person name="Aguiar E.R.G.R."/>
            <person name="Vay C.A."/>
        </authorList>
    </citation>
    <scope>NUCLEOTIDE SEQUENCE [LARGE SCALE GENOMIC DNA]</scope>
    <source>
        <strain evidence="3 4">272</strain>
    </source>
</reference>
<feature type="chain" id="PRO_5022162884" evidence="2">
    <location>
        <begin position="26"/>
        <end position="112"/>
    </location>
</feature>
<name>A0A540R9J8_9CORY</name>
<feature type="transmembrane region" description="Helical" evidence="1">
    <location>
        <begin position="35"/>
        <end position="56"/>
    </location>
</feature>
<keyword evidence="4" id="KW-1185">Reference proteome</keyword>
<dbReference type="RefSeq" id="WP_141628538.1">
    <property type="nucleotide sequence ID" value="NZ_VHIR01000002.1"/>
</dbReference>